<feature type="non-terminal residue" evidence="1">
    <location>
        <position position="144"/>
    </location>
</feature>
<proteinExistence type="predicted"/>
<organism evidence="1">
    <name type="scientific">marine metagenome</name>
    <dbReference type="NCBI Taxonomy" id="408172"/>
    <lineage>
        <taxon>unclassified sequences</taxon>
        <taxon>metagenomes</taxon>
        <taxon>ecological metagenomes</taxon>
    </lineage>
</organism>
<reference evidence="1" key="1">
    <citation type="submission" date="2018-05" db="EMBL/GenBank/DDBJ databases">
        <authorList>
            <person name="Lanie J.A."/>
            <person name="Ng W.-L."/>
            <person name="Kazmierczak K.M."/>
            <person name="Andrzejewski T.M."/>
            <person name="Davidsen T.M."/>
            <person name="Wayne K.J."/>
            <person name="Tettelin H."/>
            <person name="Glass J.I."/>
            <person name="Rusch D."/>
            <person name="Podicherti R."/>
            <person name="Tsui H.-C.T."/>
            <person name="Winkler M.E."/>
        </authorList>
    </citation>
    <scope>NUCLEOTIDE SEQUENCE</scope>
</reference>
<dbReference type="EMBL" id="UINC01051461">
    <property type="protein sequence ID" value="SVB65646.1"/>
    <property type="molecule type" value="Genomic_DNA"/>
</dbReference>
<protein>
    <submittedName>
        <fullName evidence="1">Uncharacterized protein</fullName>
    </submittedName>
</protein>
<dbReference type="AlphaFoldDB" id="A0A382FRC2"/>
<gene>
    <name evidence="1" type="ORF">METZ01_LOCUS218500</name>
</gene>
<sequence length="144" mass="16083">MKLSKPRTLVMALSVLVLFPASPLLEAQQLAEKRGSDNIEVVAHLPLGRQVSDIEIEQNLKRPYAYVARQNGGMDIIDLSIPEKAEVLHRWRIEDMDLHVGSAGKDIKIFEWEGRHYVVLSVQFRQGGPDADLGAIVFDVEGLP</sequence>
<accession>A0A382FRC2</accession>
<name>A0A382FRC2_9ZZZZ</name>
<evidence type="ECO:0000313" key="1">
    <source>
        <dbReference type="EMBL" id="SVB65646.1"/>
    </source>
</evidence>